<evidence type="ECO:0000256" key="2">
    <source>
        <dbReference type="ARBA" id="ARBA00022801"/>
    </source>
</evidence>
<dbReference type="KEGG" id="roz:CBI38_18655"/>
<name>A0A2S2BXH6_9NOCA</name>
<comment type="similarity">
    <text evidence="4">Belongs to the SIMIBI class G3E GTPase family. ZNG1 subfamily.</text>
</comment>
<gene>
    <name evidence="7" type="ORF">CBI38_18655</name>
</gene>
<dbReference type="CDD" id="cd03112">
    <property type="entry name" value="CobW-like"/>
    <property type="match status" value="1"/>
</dbReference>
<dbReference type="GO" id="GO:0005737">
    <property type="term" value="C:cytoplasm"/>
    <property type="evidence" value="ECO:0007669"/>
    <property type="project" value="TreeGrafter"/>
</dbReference>
<evidence type="ECO:0000313" key="8">
    <source>
        <dbReference type="Proteomes" id="UP000245711"/>
    </source>
</evidence>
<dbReference type="SUPFAM" id="SSF90002">
    <property type="entry name" value="Hypothetical protein YjiA, C-terminal domain"/>
    <property type="match status" value="1"/>
</dbReference>
<evidence type="ECO:0000256" key="5">
    <source>
        <dbReference type="ARBA" id="ARBA00049117"/>
    </source>
</evidence>
<evidence type="ECO:0000256" key="3">
    <source>
        <dbReference type="ARBA" id="ARBA00023186"/>
    </source>
</evidence>
<dbReference type="InterPro" id="IPR011629">
    <property type="entry name" value="CobW-like_C"/>
</dbReference>
<organism evidence="7 8">
    <name type="scientific">Rhodococcus oxybenzonivorans</name>
    <dbReference type="NCBI Taxonomy" id="1990687"/>
    <lineage>
        <taxon>Bacteria</taxon>
        <taxon>Bacillati</taxon>
        <taxon>Actinomycetota</taxon>
        <taxon>Actinomycetes</taxon>
        <taxon>Mycobacteriales</taxon>
        <taxon>Nocardiaceae</taxon>
        <taxon>Rhodococcus</taxon>
    </lineage>
</organism>
<keyword evidence="8" id="KW-1185">Reference proteome</keyword>
<dbReference type="RefSeq" id="WP_109331140.1">
    <property type="nucleotide sequence ID" value="NZ_CP021354.1"/>
</dbReference>
<evidence type="ECO:0000256" key="1">
    <source>
        <dbReference type="ARBA" id="ARBA00022741"/>
    </source>
</evidence>
<protein>
    <submittedName>
        <fullName evidence="7">Cobalamin biosynthesis protein</fullName>
    </submittedName>
</protein>
<dbReference type="SMART" id="SM00833">
    <property type="entry name" value="CobW_C"/>
    <property type="match status" value="1"/>
</dbReference>
<dbReference type="GO" id="GO:0016787">
    <property type="term" value="F:hydrolase activity"/>
    <property type="evidence" value="ECO:0007669"/>
    <property type="project" value="UniProtKB-KW"/>
</dbReference>
<dbReference type="InterPro" id="IPR027417">
    <property type="entry name" value="P-loop_NTPase"/>
</dbReference>
<dbReference type="EMBL" id="CP021354">
    <property type="protein sequence ID" value="AWK73282.1"/>
    <property type="molecule type" value="Genomic_DNA"/>
</dbReference>
<dbReference type="Gene3D" id="3.30.1220.10">
    <property type="entry name" value="CobW-like, C-terminal domain"/>
    <property type="match status" value="1"/>
</dbReference>
<dbReference type="PANTHER" id="PTHR13748:SF62">
    <property type="entry name" value="COBW DOMAIN-CONTAINING PROTEIN"/>
    <property type="match status" value="1"/>
</dbReference>
<evidence type="ECO:0000256" key="4">
    <source>
        <dbReference type="ARBA" id="ARBA00034320"/>
    </source>
</evidence>
<reference evidence="7 8" key="1">
    <citation type="submission" date="2017-05" db="EMBL/GenBank/DDBJ databases">
        <title>Isolation of Rhodococcus sp. S2-17 biodegrading of BP-3.</title>
        <authorList>
            <person name="Lee Y."/>
            <person name="Kim K.H."/>
            <person name="Chun B.H."/>
            <person name="Jung H.S."/>
            <person name="Jeon C.O."/>
        </authorList>
    </citation>
    <scope>NUCLEOTIDE SEQUENCE [LARGE SCALE GENOMIC DNA]</scope>
    <source>
        <strain evidence="7 8">S2-17</strain>
    </source>
</reference>
<comment type="catalytic activity">
    <reaction evidence="5">
        <text>GTP + H2O = GDP + phosphate + H(+)</text>
        <dbReference type="Rhea" id="RHEA:19669"/>
        <dbReference type="ChEBI" id="CHEBI:15377"/>
        <dbReference type="ChEBI" id="CHEBI:15378"/>
        <dbReference type="ChEBI" id="CHEBI:37565"/>
        <dbReference type="ChEBI" id="CHEBI:43474"/>
        <dbReference type="ChEBI" id="CHEBI:58189"/>
    </reaction>
    <physiologicalReaction direction="left-to-right" evidence="5">
        <dbReference type="Rhea" id="RHEA:19670"/>
    </physiologicalReaction>
</comment>
<dbReference type="Gene3D" id="3.40.50.300">
    <property type="entry name" value="P-loop containing nucleotide triphosphate hydrolases"/>
    <property type="match status" value="1"/>
</dbReference>
<evidence type="ECO:0000259" key="6">
    <source>
        <dbReference type="SMART" id="SM00833"/>
    </source>
</evidence>
<proteinExistence type="inferred from homology"/>
<dbReference type="Proteomes" id="UP000245711">
    <property type="component" value="Chromosome"/>
</dbReference>
<dbReference type="AlphaFoldDB" id="A0A2S2BXH6"/>
<accession>A0A2S2BXH6</accession>
<dbReference type="InterPro" id="IPR003495">
    <property type="entry name" value="CobW/HypB/UreG_nucleotide-bd"/>
</dbReference>
<evidence type="ECO:0000313" key="7">
    <source>
        <dbReference type="EMBL" id="AWK73282.1"/>
    </source>
</evidence>
<dbReference type="PANTHER" id="PTHR13748">
    <property type="entry name" value="COBW-RELATED"/>
    <property type="match status" value="1"/>
</dbReference>
<keyword evidence="3" id="KW-0143">Chaperone</keyword>
<feature type="domain" description="CobW C-terminal" evidence="6">
    <location>
        <begin position="236"/>
        <end position="327"/>
    </location>
</feature>
<dbReference type="OrthoDB" id="9808822at2"/>
<keyword evidence="2" id="KW-0378">Hydrolase</keyword>
<sequence>MAKKRIPVVIVAGFLGSGKTTLLNHVLRNNRGVRVGVIVNDFGAVNIDSMMVAGQVDSMVSLSNGCMCCAVDVSDMDDMLDRLANPTSQIDVVIVEASGLAEPRNMIRLVLGSRNPHVVYGGLVVMVDGEQFEETSARHPDLGKHVTLADLVVLNKTDRIDEPRLGAVKQLVRDYNDRAPILATAHGRIEPTLLFDQEPGRDPAPGEQLTLDRLLLDQHEHCDEGCGGHGHLHSSYESVDFASADPIDPRRLVDFLESRPVGIYRIKGFVHFAVPGQSRKFEVQTVGPHIRFTSTRWESGEERTTQLVLIGADIEPEKARAGLEDCIVSEGEDVDPGAMLGVHRYTVTA</sequence>
<dbReference type="Pfam" id="PF07683">
    <property type="entry name" value="CobW_C"/>
    <property type="match status" value="1"/>
</dbReference>
<dbReference type="SUPFAM" id="SSF52540">
    <property type="entry name" value="P-loop containing nucleoside triphosphate hydrolases"/>
    <property type="match status" value="1"/>
</dbReference>
<dbReference type="InterPro" id="IPR051316">
    <property type="entry name" value="Zinc-reg_GTPase_activator"/>
</dbReference>
<dbReference type="InterPro" id="IPR036627">
    <property type="entry name" value="CobW-likC_sf"/>
</dbReference>
<dbReference type="GO" id="GO:0000166">
    <property type="term" value="F:nucleotide binding"/>
    <property type="evidence" value="ECO:0007669"/>
    <property type="project" value="UniProtKB-KW"/>
</dbReference>
<keyword evidence="1" id="KW-0547">Nucleotide-binding</keyword>
<dbReference type="Pfam" id="PF02492">
    <property type="entry name" value="cobW"/>
    <property type="match status" value="1"/>
</dbReference>